<accession>A0A5E4R3C6</accession>
<protein>
    <submittedName>
        <fullName evidence="1">Uncharacterized protein</fullName>
    </submittedName>
</protein>
<dbReference type="AlphaFoldDB" id="A0A5E4R3C6"/>
<proteinExistence type="predicted"/>
<feature type="non-terminal residue" evidence="1">
    <location>
        <position position="1"/>
    </location>
</feature>
<reference evidence="1 2" key="1">
    <citation type="submission" date="2017-07" db="EMBL/GenBank/DDBJ databases">
        <authorList>
            <person name="Talla V."/>
            <person name="Backstrom N."/>
        </authorList>
    </citation>
    <scope>NUCLEOTIDE SEQUENCE [LARGE SCALE GENOMIC DNA]</scope>
</reference>
<keyword evidence="2" id="KW-1185">Reference proteome</keyword>
<name>A0A5E4R3C6_9NEOP</name>
<dbReference type="EMBL" id="FZQP02006804">
    <property type="protein sequence ID" value="VVD03815.1"/>
    <property type="molecule type" value="Genomic_DNA"/>
</dbReference>
<sequence length="51" mass="6030">RIISLKMLPVVIMKLFHSGTVKPCVTKFFHRKYFHTKQILKIKIMMGPKSK</sequence>
<evidence type="ECO:0000313" key="1">
    <source>
        <dbReference type="EMBL" id="VVD03815.1"/>
    </source>
</evidence>
<gene>
    <name evidence="1" type="ORF">LSINAPIS_LOCUS13728</name>
</gene>
<organism evidence="1 2">
    <name type="scientific">Leptidea sinapis</name>
    <dbReference type="NCBI Taxonomy" id="189913"/>
    <lineage>
        <taxon>Eukaryota</taxon>
        <taxon>Metazoa</taxon>
        <taxon>Ecdysozoa</taxon>
        <taxon>Arthropoda</taxon>
        <taxon>Hexapoda</taxon>
        <taxon>Insecta</taxon>
        <taxon>Pterygota</taxon>
        <taxon>Neoptera</taxon>
        <taxon>Endopterygota</taxon>
        <taxon>Lepidoptera</taxon>
        <taxon>Glossata</taxon>
        <taxon>Ditrysia</taxon>
        <taxon>Papilionoidea</taxon>
        <taxon>Pieridae</taxon>
        <taxon>Dismorphiinae</taxon>
        <taxon>Leptidea</taxon>
    </lineage>
</organism>
<dbReference type="Proteomes" id="UP000324832">
    <property type="component" value="Unassembled WGS sequence"/>
</dbReference>
<evidence type="ECO:0000313" key="2">
    <source>
        <dbReference type="Proteomes" id="UP000324832"/>
    </source>
</evidence>